<gene>
    <name evidence="1" type="ORF">ACFORO_42450</name>
</gene>
<dbReference type="Gene3D" id="2.60.120.200">
    <property type="match status" value="1"/>
</dbReference>
<sequence>MLTLPASFRAAVDSLERSPSVRVVCDWNGTGQYDHPESDITSMVASVKLNRGTSTYSPEDLNAGGNGYSSGELTLELGGGDGFTAYELFAGPTSPLYGKDLTNRRIEAFAVFATSAGAQEQRIFSGFVREFTVRRKARTVTLVANDHLDISDDNVTLPLWAVGTNSPYATWDSGNAKAARSILLSWCWEETLRQAGRLIAPPIRTDAQAHWSMSGSLLPSVGRLVDGWATGPFVNLPAFEPEFYEGTAPFGWGTALTPGDVSTALCTTKSAIVAPTSANPGNTPTSVGLSGWFKVSPTGDAGTVSNVLLYLEKTNLLDNVNQQDNRMRLALAVGQDGSMAAAAVSGQPASGSPTFRRADRSTKALTAGWHHYAAVFDLSTTIAITIQIDGVTVSPTSTGGTANTLDFAASGSGGYPDDARTNLARFVGSLPSHHVSIWSAPTSVGAARFVQPSQITLPKLPNGFPMVQLTRSLTELSWIPDVHSVGAWESLKEQVGAEYGGLWMDCNGTVHVASRATISATASNSIGPNTPQYDDSVVGEIELTPRADTKRNSVTVPGRFRNAVETVVWRSQGALDYPTGINQSWNTSYPLSNVTAVVQKLSTVGVTPPSNTDIVDVRLSTASAVKQSDNSQAAWPGWAFNVRGYDGQRGFTLFGQGNTTEAVFIGSYAGGQQASIRVAGRQYSDVQLIQKTQTAQADADIYGTKSYKLPESDWRQTYASCAALALNLVTSYTHGLIQISNITLPHDPSRELFDVIGLTGDATLTGTITAQIVGIDTTLSTAGFRDSLTLIVLAAPGSALWDSVLQGWESNWNA</sequence>
<proteinExistence type="predicted"/>
<protein>
    <submittedName>
        <fullName evidence="1">Uncharacterized protein</fullName>
    </submittedName>
</protein>
<dbReference type="EMBL" id="JBHRWI010000070">
    <property type="protein sequence ID" value="MFC3516888.1"/>
    <property type="molecule type" value="Genomic_DNA"/>
</dbReference>
<accession>A0ABV7QUU0</accession>
<dbReference type="RefSeq" id="WP_377870253.1">
    <property type="nucleotide sequence ID" value="NZ_JBHMAY010000021.1"/>
</dbReference>
<keyword evidence="2" id="KW-1185">Reference proteome</keyword>
<reference evidence="2" key="1">
    <citation type="journal article" date="2019" name="Int. J. Syst. Evol. Microbiol.">
        <title>The Global Catalogue of Microorganisms (GCM) 10K type strain sequencing project: providing services to taxonomists for standard genome sequencing and annotation.</title>
        <authorList>
            <consortium name="The Broad Institute Genomics Platform"/>
            <consortium name="The Broad Institute Genome Sequencing Center for Infectious Disease"/>
            <person name="Wu L."/>
            <person name="Ma J."/>
        </authorList>
    </citation>
    <scope>NUCLEOTIDE SEQUENCE [LARGE SCALE GENOMIC DNA]</scope>
    <source>
        <strain evidence="2">CGMCC 4.7682</strain>
    </source>
</reference>
<evidence type="ECO:0000313" key="1">
    <source>
        <dbReference type="EMBL" id="MFC3516888.1"/>
    </source>
</evidence>
<organism evidence="1 2">
    <name type="scientific">Amycolatopsis halotolerans</name>
    <dbReference type="NCBI Taxonomy" id="330083"/>
    <lineage>
        <taxon>Bacteria</taxon>
        <taxon>Bacillati</taxon>
        <taxon>Actinomycetota</taxon>
        <taxon>Actinomycetes</taxon>
        <taxon>Pseudonocardiales</taxon>
        <taxon>Pseudonocardiaceae</taxon>
        <taxon>Amycolatopsis</taxon>
    </lineage>
</organism>
<dbReference type="Proteomes" id="UP001595764">
    <property type="component" value="Unassembled WGS sequence"/>
</dbReference>
<evidence type="ECO:0000313" key="2">
    <source>
        <dbReference type="Proteomes" id="UP001595764"/>
    </source>
</evidence>
<comment type="caution">
    <text evidence="1">The sequence shown here is derived from an EMBL/GenBank/DDBJ whole genome shotgun (WGS) entry which is preliminary data.</text>
</comment>
<name>A0ABV7QUU0_9PSEU</name>